<feature type="non-terminal residue" evidence="1">
    <location>
        <position position="1"/>
    </location>
</feature>
<comment type="caution">
    <text evidence="1">The sequence shown here is derived from an EMBL/GenBank/DDBJ whole genome shotgun (WGS) entry which is preliminary data.</text>
</comment>
<evidence type="ECO:0000313" key="2">
    <source>
        <dbReference type="Proteomes" id="UP000681720"/>
    </source>
</evidence>
<proteinExistence type="predicted"/>
<accession>A0A8S3JIU8</accession>
<reference evidence="1" key="1">
    <citation type="submission" date="2021-02" db="EMBL/GenBank/DDBJ databases">
        <authorList>
            <person name="Nowell W R."/>
        </authorList>
    </citation>
    <scope>NUCLEOTIDE SEQUENCE</scope>
</reference>
<evidence type="ECO:0000313" key="1">
    <source>
        <dbReference type="EMBL" id="CAF5218248.1"/>
    </source>
</evidence>
<organism evidence="1 2">
    <name type="scientific">Rotaria magnacalcarata</name>
    <dbReference type="NCBI Taxonomy" id="392030"/>
    <lineage>
        <taxon>Eukaryota</taxon>
        <taxon>Metazoa</taxon>
        <taxon>Spiralia</taxon>
        <taxon>Gnathifera</taxon>
        <taxon>Rotifera</taxon>
        <taxon>Eurotatoria</taxon>
        <taxon>Bdelloidea</taxon>
        <taxon>Philodinida</taxon>
        <taxon>Philodinidae</taxon>
        <taxon>Rotaria</taxon>
    </lineage>
</organism>
<sequence length="45" mass="5238">YDRDEQLRQRLPRGCTLIQCRLQDEAQPRLDFGLFALRKFSGGLG</sequence>
<dbReference type="Proteomes" id="UP000681720">
    <property type="component" value="Unassembled WGS sequence"/>
</dbReference>
<gene>
    <name evidence="1" type="ORF">GIL414_LOCUS82854</name>
</gene>
<name>A0A8S3JIU8_9BILA</name>
<protein>
    <submittedName>
        <fullName evidence="1">Uncharacterized protein</fullName>
    </submittedName>
</protein>
<dbReference type="EMBL" id="CAJOBJ010361320">
    <property type="protein sequence ID" value="CAF5218248.1"/>
    <property type="molecule type" value="Genomic_DNA"/>
</dbReference>
<dbReference type="AlphaFoldDB" id="A0A8S3JIU8"/>